<keyword evidence="3 6" id="KW-0812">Transmembrane</keyword>
<name>A0A9P0B7N9_BRAAE</name>
<dbReference type="GO" id="GO:0012505">
    <property type="term" value="C:endomembrane system"/>
    <property type="evidence" value="ECO:0007669"/>
    <property type="project" value="TreeGrafter"/>
</dbReference>
<evidence type="ECO:0000256" key="4">
    <source>
        <dbReference type="ARBA" id="ARBA00022989"/>
    </source>
</evidence>
<dbReference type="Pfam" id="PF14778">
    <property type="entry name" value="ODR4-like"/>
    <property type="match status" value="1"/>
</dbReference>
<evidence type="ECO:0000256" key="1">
    <source>
        <dbReference type="ARBA" id="ARBA00004370"/>
    </source>
</evidence>
<sequence length="447" mass="50857">MRSAIADDSLFIYLTNVAKQNKFNVGLILGQHCLGKDFIIHFAKTPPILNPEAEVAPKLLKSLADVNESWMSDHARHATRMLPGGMCVLGIFVVSKDDILNPLHAKIKTILLQIHKQLDSNKFLFGNWSTEKLVLHYNTTSQKYMCKSYDVNTANFSNAEFKFLPKVLKWVQFECKYEMNQSYSISQNELDWPIKDHMKLILDKVEKSLKHSFFLFDGENKDEDETVEDIGKKVKLPRTKKLSHEVLETDSQPVLVSIFENCNHVDTKSTSSLEVTESGGQIQVVGHVASKLWLNPKVSIACAKQCVMHDIIRSLTARLEMHWDSLTEEEHSENLNSVHEPPRRVLVSLPTNSIMLSDYLFPGEGPEDAQTSLEEMLDIKITDKNTIFDVEGQAETTDYYTDNLETDSEETLPSVQDTNRFMYLAGLGLALVVLILSLLIHFIRTYY</sequence>
<evidence type="ECO:0000256" key="2">
    <source>
        <dbReference type="ARBA" id="ARBA00010131"/>
    </source>
</evidence>
<dbReference type="OrthoDB" id="21458at2759"/>
<dbReference type="Proteomes" id="UP001154078">
    <property type="component" value="Chromosome 5"/>
</dbReference>
<keyword evidence="4 6" id="KW-1133">Transmembrane helix</keyword>
<accession>A0A9P0B7N9</accession>
<evidence type="ECO:0008006" key="9">
    <source>
        <dbReference type="Google" id="ProtNLM"/>
    </source>
</evidence>
<evidence type="ECO:0000313" key="8">
    <source>
        <dbReference type="Proteomes" id="UP001154078"/>
    </source>
</evidence>
<comment type="subcellular location">
    <subcellularLocation>
        <location evidence="1">Membrane</location>
    </subcellularLocation>
</comment>
<protein>
    <recommendedName>
        <fullName evidence="9">Protein odr-4 homolog</fullName>
    </recommendedName>
</protein>
<dbReference type="EMBL" id="OV121136">
    <property type="protein sequence ID" value="CAH0557442.1"/>
    <property type="molecule type" value="Genomic_DNA"/>
</dbReference>
<reference evidence="7" key="1">
    <citation type="submission" date="2021-12" db="EMBL/GenBank/DDBJ databases">
        <authorList>
            <person name="King R."/>
        </authorList>
    </citation>
    <scope>NUCLEOTIDE SEQUENCE</scope>
</reference>
<evidence type="ECO:0000313" key="7">
    <source>
        <dbReference type="EMBL" id="CAH0557442.1"/>
    </source>
</evidence>
<gene>
    <name evidence="7" type="ORF">MELIAE_LOCUS8156</name>
</gene>
<keyword evidence="5 6" id="KW-0472">Membrane</keyword>
<dbReference type="AlphaFoldDB" id="A0A9P0B7N9"/>
<evidence type="ECO:0000256" key="5">
    <source>
        <dbReference type="ARBA" id="ARBA00023136"/>
    </source>
</evidence>
<evidence type="ECO:0000256" key="6">
    <source>
        <dbReference type="SAM" id="Phobius"/>
    </source>
</evidence>
<keyword evidence="8" id="KW-1185">Reference proteome</keyword>
<dbReference type="PANTHER" id="PTHR33966:SF1">
    <property type="entry name" value="PROTEIN ODR-4 HOMOLOG"/>
    <property type="match status" value="1"/>
</dbReference>
<dbReference type="GO" id="GO:0008104">
    <property type="term" value="P:intracellular protein localization"/>
    <property type="evidence" value="ECO:0007669"/>
    <property type="project" value="TreeGrafter"/>
</dbReference>
<organism evidence="7 8">
    <name type="scientific">Brassicogethes aeneus</name>
    <name type="common">Rape pollen beetle</name>
    <name type="synonym">Meligethes aeneus</name>
    <dbReference type="NCBI Taxonomy" id="1431903"/>
    <lineage>
        <taxon>Eukaryota</taxon>
        <taxon>Metazoa</taxon>
        <taxon>Ecdysozoa</taxon>
        <taxon>Arthropoda</taxon>
        <taxon>Hexapoda</taxon>
        <taxon>Insecta</taxon>
        <taxon>Pterygota</taxon>
        <taxon>Neoptera</taxon>
        <taxon>Endopterygota</taxon>
        <taxon>Coleoptera</taxon>
        <taxon>Polyphaga</taxon>
        <taxon>Cucujiformia</taxon>
        <taxon>Nitidulidae</taxon>
        <taxon>Meligethinae</taxon>
        <taxon>Brassicogethes</taxon>
    </lineage>
</organism>
<comment type="similarity">
    <text evidence="2">Belongs to the ODR-4 family.</text>
</comment>
<feature type="transmembrane region" description="Helical" evidence="6">
    <location>
        <begin position="421"/>
        <end position="443"/>
    </location>
</feature>
<evidence type="ECO:0000256" key="3">
    <source>
        <dbReference type="ARBA" id="ARBA00022692"/>
    </source>
</evidence>
<dbReference type="PANTHER" id="PTHR33966">
    <property type="entry name" value="PROTEIN ODR-4 HOMOLOG"/>
    <property type="match status" value="1"/>
</dbReference>
<proteinExistence type="inferred from homology"/>
<dbReference type="InterPro" id="IPR029454">
    <property type="entry name" value="ODR-4-like"/>
</dbReference>
<dbReference type="GO" id="GO:0016020">
    <property type="term" value="C:membrane"/>
    <property type="evidence" value="ECO:0007669"/>
    <property type="project" value="UniProtKB-SubCell"/>
</dbReference>